<keyword evidence="3" id="KW-1185">Reference proteome</keyword>
<feature type="chain" id="PRO_5014851623" evidence="1">
    <location>
        <begin position="22"/>
        <end position="222"/>
    </location>
</feature>
<keyword evidence="1" id="KW-0732">Signal</keyword>
<proteinExistence type="predicted"/>
<evidence type="ECO:0000256" key="1">
    <source>
        <dbReference type="SAM" id="SignalP"/>
    </source>
</evidence>
<reference evidence="2 3" key="1">
    <citation type="submission" date="2017-11" db="EMBL/GenBank/DDBJ databases">
        <title>Genomic Encyclopedia of Type Strains, Phase III (KMG-III): the genomes of soil and plant-associated and newly described type strains.</title>
        <authorList>
            <person name="Whitman W."/>
        </authorList>
    </citation>
    <scope>NUCLEOTIDE SEQUENCE [LARGE SCALE GENOMIC DNA]</scope>
    <source>
        <strain evidence="2 3">CGMCC 1.12274</strain>
    </source>
</reference>
<dbReference type="AlphaFoldDB" id="A0A2N0I1W4"/>
<dbReference type="Pfam" id="PF10677">
    <property type="entry name" value="DUF2490"/>
    <property type="match status" value="1"/>
</dbReference>
<gene>
    <name evidence="2" type="ORF">B0I00_0380</name>
</gene>
<protein>
    <submittedName>
        <fullName evidence="2">Uncharacterized protein DUF2490</fullName>
    </submittedName>
</protein>
<dbReference type="InterPro" id="IPR019619">
    <property type="entry name" value="DUF2490"/>
</dbReference>
<dbReference type="RefSeq" id="WP_100865653.1">
    <property type="nucleotide sequence ID" value="NZ_PHUF01000002.1"/>
</dbReference>
<dbReference type="Proteomes" id="UP000232587">
    <property type="component" value="Unassembled WGS sequence"/>
</dbReference>
<organism evidence="2 3">
    <name type="scientific">Novosphingobium kunmingense</name>
    <dbReference type="NCBI Taxonomy" id="1211806"/>
    <lineage>
        <taxon>Bacteria</taxon>
        <taxon>Pseudomonadati</taxon>
        <taxon>Pseudomonadota</taxon>
        <taxon>Alphaproteobacteria</taxon>
        <taxon>Sphingomonadales</taxon>
        <taxon>Sphingomonadaceae</taxon>
        <taxon>Novosphingobium</taxon>
    </lineage>
</organism>
<evidence type="ECO:0000313" key="3">
    <source>
        <dbReference type="Proteomes" id="UP000232587"/>
    </source>
</evidence>
<sequence>MRKILVAAAASAVFVASSAQAAEDEQFWQTLSVGVGLTPDLKLTNELVARVSDARGFYELENSTMLNYKVSKQVTLAAGYVHNPTYSHGDFSAMEHRAREQVTFDNIAKLGPVKLSARLRMEQRWRDNAVGTGWRLRPYVKASAPFVGKSTLNVSHESFVNLNTTAFQRVEGYDRMRNAVSIAVPLNKQIGIEVGYLNQLGVVRRGPDNMDHAATVAISANF</sequence>
<name>A0A2N0I1W4_9SPHN</name>
<comment type="caution">
    <text evidence="2">The sequence shown here is derived from an EMBL/GenBank/DDBJ whole genome shotgun (WGS) entry which is preliminary data.</text>
</comment>
<dbReference type="EMBL" id="PHUF01000002">
    <property type="protein sequence ID" value="PKB25189.1"/>
    <property type="molecule type" value="Genomic_DNA"/>
</dbReference>
<feature type="signal peptide" evidence="1">
    <location>
        <begin position="1"/>
        <end position="21"/>
    </location>
</feature>
<dbReference type="OrthoDB" id="5381041at2"/>
<evidence type="ECO:0000313" key="2">
    <source>
        <dbReference type="EMBL" id="PKB25189.1"/>
    </source>
</evidence>
<accession>A0A2N0I1W4</accession>